<dbReference type="Pfam" id="PF03929">
    <property type="entry name" value="PepSY_TM"/>
    <property type="match status" value="1"/>
</dbReference>
<keyword evidence="1" id="KW-1133">Transmembrane helix</keyword>
<reference evidence="2 3" key="1">
    <citation type="submission" date="2019-08" db="EMBL/GenBank/DDBJ databases">
        <title>Antarcticibacterium arcticum sp. nov., a bacterium isolated from marine sediment of the Canadian Beaufort Sea.</title>
        <authorList>
            <person name="Lee Y.M."/>
            <person name="Baek K."/>
            <person name="Lee D.-H."/>
            <person name="Shin S.C."/>
            <person name="Jin Y.K."/>
            <person name="Park Y."/>
        </authorList>
    </citation>
    <scope>NUCLEOTIDE SEQUENCE [LARGE SCALE GENOMIC DNA]</scope>
    <source>
        <strain evidence="2 3">PAMC 28998</strain>
    </source>
</reference>
<dbReference type="PANTHER" id="PTHR34219">
    <property type="entry name" value="IRON-REGULATED INNER MEMBRANE PROTEIN-RELATED"/>
    <property type="match status" value="1"/>
</dbReference>
<proteinExistence type="predicted"/>
<dbReference type="EMBL" id="CP042476">
    <property type="protein sequence ID" value="QED37374.1"/>
    <property type="molecule type" value="Genomic_DNA"/>
</dbReference>
<evidence type="ECO:0000313" key="3">
    <source>
        <dbReference type="Proteomes" id="UP000321954"/>
    </source>
</evidence>
<dbReference type="RefSeq" id="WP_146832374.1">
    <property type="nucleotide sequence ID" value="NZ_CP042476.1"/>
</dbReference>
<organism evidence="2 3">
    <name type="scientific">Antarcticibacterium arcticum</name>
    <dbReference type="NCBI Taxonomy" id="2585771"/>
    <lineage>
        <taxon>Bacteria</taxon>
        <taxon>Pseudomonadati</taxon>
        <taxon>Bacteroidota</taxon>
        <taxon>Flavobacteriia</taxon>
        <taxon>Flavobacteriales</taxon>
        <taxon>Flavobacteriaceae</taxon>
        <taxon>Antarcticibacterium</taxon>
    </lineage>
</organism>
<sequence>MGKKRNKANTTFRKIIRNTHLVLGLGSGLIIFIMAVTGCLWAFQEEIEAFTSPLPEIQMQNAAVIPPVEARRLAHEVFPGRMVHGTLYGAANDPVKVIFYELEPEFYHTVYLHPYTGKVLHIDNNLTGFFPFVLEGHRYLWLPKPIGEQLVQWSTVIFAVMLLTGIVLWWPKNRKNRRQRYTLDWKETTKWKRKNYDLHSVIGFYISFIAVIIVFTGLVMAFESFKAGTYYSLGGQKETLWRVPENNATTNQIALNGNGMDLLFNKLRSEYPQAVDLEFHYPATEEEAIYVEIGYEEGIYYNADYRFYDQNTLEEITSPTIYGVYAETGFPEKVMRMNYDIHVGAIGGLPGKVLAFFASLICASLPVTGFLLWYGRTYKKKPVQLKPTRKKRVAVPVD</sequence>
<gene>
    <name evidence="2" type="ORF">FK178_06415</name>
</gene>
<keyword evidence="1" id="KW-0472">Membrane</keyword>
<keyword evidence="1" id="KW-0812">Transmembrane</keyword>
<name>A0A5B8YHR5_9FLAO</name>
<dbReference type="OrthoDB" id="111691at2"/>
<dbReference type="AlphaFoldDB" id="A0A5B8YHR5"/>
<evidence type="ECO:0000256" key="1">
    <source>
        <dbReference type="SAM" id="Phobius"/>
    </source>
</evidence>
<dbReference type="InterPro" id="IPR005625">
    <property type="entry name" value="PepSY-ass_TM"/>
</dbReference>
<dbReference type="Proteomes" id="UP000321954">
    <property type="component" value="Chromosome"/>
</dbReference>
<evidence type="ECO:0000313" key="2">
    <source>
        <dbReference type="EMBL" id="QED37374.1"/>
    </source>
</evidence>
<dbReference type="PANTHER" id="PTHR34219:SF3">
    <property type="entry name" value="BLL7967 PROTEIN"/>
    <property type="match status" value="1"/>
</dbReference>
<feature type="transmembrane region" description="Helical" evidence="1">
    <location>
        <begin position="202"/>
        <end position="222"/>
    </location>
</feature>
<accession>A0A5B8YHR5</accession>
<feature type="transmembrane region" description="Helical" evidence="1">
    <location>
        <begin position="353"/>
        <end position="374"/>
    </location>
</feature>
<feature type="transmembrane region" description="Helical" evidence="1">
    <location>
        <begin position="21"/>
        <end position="43"/>
    </location>
</feature>
<dbReference type="KEGG" id="anp:FK178_06415"/>
<feature type="transmembrane region" description="Helical" evidence="1">
    <location>
        <begin position="150"/>
        <end position="170"/>
    </location>
</feature>
<protein>
    <submittedName>
        <fullName evidence="2">PepSY domain-containing protein</fullName>
    </submittedName>
</protein>
<keyword evidence="3" id="KW-1185">Reference proteome</keyword>